<keyword evidence="5 8" id="KW-0812">Transmembrane</keyword>
<gene>
    <name evidence="9" type="ORF">GT528_10315</name>
</gene>
<dbReference type="NCBIfam" id="TIGR00795">
    <property type="entry name" value="lctP"/>
    <property type="match status" value="1"/>
</dbReference>
<evidence type="ECO:0000256" key="1">
    <source>
        <dbReference type="ARBA" id="ARBA00004651"/>
    </source>
</evidence>
<feature type="transmembrane region" description="Helical" evidence="8">
    <location>
        <begin position="496"/>
        <end position="515"/>
    </location>
</feature>
<feature type="transmembrane region" description="Helical" evidence="8">
    <location>
        <begin position="6"/>
        <end position="23"/>
    </location>
</feature>
<feature type="transmembrane region" description="Helical" evidence="8">
    <location>
        <begin position="405"/>
        <end position="428"/>
    </location>
</feature>
<keyword evidence="3 8" id="KW-0813">Transport</keyword>
<dbReference type="GO" id="GO:0015295">
    <property type="term" value="F:solute:proton symporter activity"/>
    <property type="evidence" value="ECO:0007669"/>
    <property type="project" value="TreeGrafter"/>
</dbReference>
<dbReference type="Pfam" id="PF02652">
    <property type="entry name" value="Lactate_perm"/>
    <property type="match status" value="1"/>
</dbReference>
<evidence type="ECO:0000313" key="9">
    <source>
        <dbReference type="EMBL" id="MZK42088.1"/>
    </source>
</evidence>
<feature type="transmembrane region" description="Helical" evidence="8">
    <location>
        <begin position="129"/>
        <end position="150"/>
    </location>
</feature>
<dbReference type="RefSeq" id="WP_055303857.1">
    <property type="nucleotide sequence ID" value="NZ_JAAILL010000001.1"/>
</dbReference>
<dbReference type="PANTHER" id="PTHR30003:SF0">
    <property type="entry name" value="GLYCOLATE PERMEASE GLCA-RELATED"/>
    <property type="match status" value="1"/>
</dbReference>
<comment type="subcellular location">
    <subcellularLocation>
        <location evidence="1 8">Cell membrane</location>
        <topology evidence="1 8">Multi-pass membrane protein</topology>
    </subcellularLocation>
</comment>
<accession>A0A6L8S0J7</accession>
<evidence type="ECO:0000256" key="7">
    <source>
        <dbReference type="ARBA" id="ARBA00023136"/>
    </source>
</evidence>
<protein>
    <recommendedName>
        <fullName evidence="8">L-lactate permease</fullName>
    </recommendedName>
</protein>
<evidence type="ECO:0000256" key="6">
    <source>
        <dbReference type="ARBA" id="ARBA00022989"/>
    </source>
</evidence>
<comment type="caution">
    <text evidence="9">The sequence shown here is derived from an EMBL/GenBank/DDBJ whole genome shotgun (WGS) entry which is preliminary data.</text>
</comment>
<reference evidence="9 10" key="1">
    <citation type="journal article" date="2019" name="Nat. Med.">
        <title>A library of human gut bacterial isolates paired with longitudinal multiomics data enables mechanistic microbiome research.</title>
        <authorList>
            <person name="Poyet M."/>
            <person name="Groussin M."/>
            <person name="Gibbons S.M."/>
            <person name="Avila-Pacheco J."/>
            <person name="Jiang X."/>
            <person name="Kearney S.M."/>
            <person name="Perrotta A.R."/>
            <person name="Berdy B."/>
            <person name="Zhao S."/>
            <person name="Lieberman T.D."/>
            <person name="Swanson P.K."/>
            <person name="Smith M."/>
            <person name="Roesemann S."/>
            <person name="Alexander J.E."/>
            <person name="Rich S.A."/>
            <person name="Livny J."/>
            <person name="Vlamakis H."/>
            <person name="Clish C."/>
            <person name="Bullock K."/>
            <person name="Deik A."/>
            <person name="Scott J."/>
            <person name="Pierce K.A."/>
            <person name="Xavier R.J."/>
            <person name="Alm E.J."/>
        </authorList>
    </citation>
    <scope>NUCLEOTIDE SEQUENCE [LARGE SCALE GENOMIC DNA]</scope>
    <source>
        <strain evidence="9 10">BIOML-A6</strain>
    </source>
</reference>
<dbReference type="EMBL" id="WWSC01000011">
    <property type="protein sequence ID" value="MZK42088.1"/>
    <property type="molecule type" value="Genomic_DNA"/>
</dbReference>
<dbReference type="InterPro" id="IPR003804">
    <property type="entry name" value="Lactate_perm"/>
</dbReference>
<proteinExistence type="inferred from homology"/>
<name>A0A6L8S0J7_9FIRM</name>
<dbReference type="AlphaFoldDB" id="A0A6L8S0J7"/>
<evidence type="ECO:0000256" key="2">
    <source>
        <dbReference type="ARBA" id="ARBA00010100"/>
    </source>
</evidence>
<feature type="transmembrane region" description="Helical" evidence="8">
    <location>
        <begin position="157"/>
        <end position="177"/>
    </location>
</feature>
<feature type="transmembrane region" description="Helical" evidence="8">
    <location>
        <begin position="376"/>
        <end position="393"/>
    </location>
</feature>
<feature type="transmembrane region" description="Helical" evidence="8">
    <location>
        <begin position="104"/>
        <end position="123"/>
    </location>
</feature>
<feature type="transmembrane region" description="Helical" evidence="8">
    <location>
        <begin position="238"/>
        <end position="255"/>
    </location>
</feature>
<dbReference type="GO" id="GO:0005886">
    <property type="term" value="C:plasma membrane"/>
    <property type="evidence" value="ECO:0007669"/>
    <property type="project" value="UniProtKB-SubCell"/>
</dbReference>
<feature type="transmembrane region" description="Helical" evidence="8">
    <location>
        <begin position="183"/>
        <end position="201"/>
    </location>
</feature>
<evidence type="ECO:0000256" key="8">
    <source>
        <dbReference type="RuleBase" id="RU365092"/>
    </source>
</evidence>
<keyword evidence="6 8" id="KW-1133">Transmembrane helix</keyword>
<comment type="similarity">
    <text evidence="2 8">Belongs to the lactate permease family.</text>
</comment>
<comment type="function">
    <text evidence="8">Uptake of L-lactate across the membrane. Can also transport D-lactate and glycolate.</text>
</comment>
<dbReference type="GO" id="GO:0015129">
    <property type="term" value="F:lactate transmembrane transporter activity"/>
    <property type="evidence" value="ECO:0007669"/>
    <property type="project" value="UniProtKB-UniRule"/>
</dbReference>
<evidence type="ECO:0000256" key="5">
    <source>
        <dbReference type="ARBA" id="ARBA00022692"/>
    </source>
</evidence>
<evidence type="ECO:0000256" key="3">
    <source>
        <dbReference type="ARBA" id="ARBA00022448"/>
    </source>
</evidence>
<feature type="transmembrane region" description="Helical" evidence="8">
    <location>
        <begin position="30"/>
        <end position="48"/>
    </location>
</feature>
<keyword evidence="7 8" id="KW-0472">Membrane</keyword>
<feature type="transmembrane region" description="Helical" evidence="8">
    <location>
        <begin position="208"/>
        <end position="226"/>
    </location>
</feature>
<dbReference type="Proteomes" id="UP000472916">
    <property type="component" value="Unassembled WGS sequence"/>
</dbReference>
<keyword evidence="4 8" id="KW-1003">Cell membrane</keyword>
<feature type="transmembrane region" description="Helical" evidence="8">
    <location>
        <begin position="60"/>
        <end position="83"/>
    </location>
</feature>
<feature type="transmembrane region" description="Helical" evidence="8">
    <location>
        <begin position="337"/>
        <end position="355"/>
    </location>
</feature>
<dbReference type="PANTHER" id="PTHR30003">
    <property type="entry name" value="L-LACTATE PERMEASE"/>
    <property type="match status" value="1"/>
</dbReference>
<sequence length="518" mass="53935">MKLIAFVLALLPILWLMLALGVLKKPAFKACPIALVVAVLLALTYWKMPVKDCVTGGLEGVAMAIWPVSLVIIAAVFTYNLCIATGSMEKIKKVLTGVSKDRRILLLLIGWGFGGFLEGMAGFGTAVAIPAGILCGLGFSPVLATVACLVANATPTAFGSVGIPTVTLAQLTGIPQGSLAWDTAVQLLPLILITPFVMVIIEGKSVKALKGIWPIALASGIAFAAPELLAARFLGAELPVIIGSVCSMAVTILMAKRKNQKQDMQYQIEDKNQKDVNGRAETTISTTEAVKACIPFILIFVFLLLTSSMVPSVHDALGKVKTAVQIYSGKGGTPYTFTWIATPGVLILLAAVIGGKIQGADFSLMGKVLKDTCRQMWKTVVTIMSIMAMAKIMSHSGMIAEIAGMMVALTGSFYPAAAPFVGAIGTFVTGSGTSANVLFGGLQVETAGSLGLDPSWLAGANTVGATIGKMISPQSIAIGTAATASVGSESKILRKVIKYCVLFIIIAGLVAYAGSRFA</sequence>
<organism evidence="9 10">
    <name type="scientific">Dorea longicatena</name>
    <dbReference type="NCBI Taxonomy" id="88431"/>
    <lineage>
        <taxon>Bacteria</taxon>
        <taxon>Bacillati</taxon>
        <taxon>Bacillota</taxon>
        <taxon>Clostridia</taxon>
        <taxon>Lachnospirales</taxon>
        <taxon>Lachnospiraceae</taxon>
        <taxon>Dorea</taxon>
    </lineage>
</organism>
<feature type="transmembrane region" description="Helical" evidence="8">
    <location>
        <begin position="289"/>
        <end position="310"/>
    </location>
</feature>
<evidence type="ECO:0000256" key="4">
    <source>
        <dbReference type="ARBA" id="ARBA00022475"/>
    </source>
</evidence>
<evidence type="ECO:0000313" key="10">
    <source>
        <dbReference type="Proteomes" id="UP000472916"/>
    </source>
</evidence>